<organism evidence="4 5">
    <name type="scientific">Lyngbya aestuarii BL J</name>
    <dbReference type="NCBI Taxonomy" id="1348334"/>
    <lineage>
        <taxon>Bacteria</taxon>
        <taxon>Bacillati</taxon>
        <taxon>Cyanobacteriota</taxon>
        <taxon>Cyanophyceae</taxon>
        <taxon>Oscillatoriophycideae</taxon>
        <taxon>Oscillatoriales</taxon>
        <taxon>Microcoleaceae</taxon>
        <taxon>Lyngbya</taxon>
    </lineage>
</organism>
<comment type="similarity">
    <text evidence="1">Belongs to the Cu-Zn superoxide dismutase family.</text>
</comment>
<sequence length="201" mass="20983">MNIFRRIFSLFFGLLLMIAVVSCDQVNNTQSTAPTDNGDQIVAVADIEGAPDSNVSGTVTLTENPPSETSEILPTVGVKAEVSGLPPNTRHGFHIHQTAKCEPDFGAAGGHFDPGPYGETNPDANHPFHMGDLPNLVADAQGNAVLTHRTNRVTLSPGPLSIFDEDGSAFIVHIDEDQGTTGVQGGAGGGRLGCGIIEKQA</sequence>
<evidence type="ECO:0000313" key="5">
    <source>
        <dbReference type="Proteomes" id="UP000017127"/>
    </source>
</evidence>
<feature type="domain" description="Superoxide dismutase copper/zinc binding" evidence="3">
    <location>
        <begin position="55"/>
        <end position="197"/>
    </location>
</feature>
<comment type="caution">
    <text evidence="4">The sequence shown here is derived from an EMBL/GenBank/DDBJ whole genome shotgun (WGS) entry which is preliminary data.</text>
</comment>
<name>U7QPH7_9CYAN</name>
<dbReference type="PRINTS" id="PR00068">
    <property type="entry name" value="CUZNDISMTASE"/>
</dbReference>
<evidence type="ECO:0000256" key="1">
    <source>
        <dbReference type="ARBA" id="ARBA00010457"/>
    </source>
</evidence>
<dbReference type="PATRIC" id="fig|1348334.3.peg.1677"/>
<dbReference type="PANTHER" id="PTHR10003">
    <property type="entry name" value="SUPEROXIDE DISMUTASE CU-ZN -RELATED"/>
    <property type="match status" value="1"/>
</dbReference>
<feature type="chain" id="PRO_5004688349" evidence="2">
    <location>
        <begin position="24"/>
        <end position="201"/>
    </location>
</feature>
<dbReference type="Proteomes" id="UP000017127">
    <property type="component" value="Unassembled WGS sequence"/>
</dbReference>
<dbReference type="GO" id="GO:0005507">
    <property type="term" value="F:copper ion binding"/>
    <property type="evidence" value="ECO:0007669"/>
    <property type="project" value="InterPro"/>
</dbReference>
<protein>
    <submittedName>
        <fullName evidence="4">Copper/zinc superoxide dismutase family protein</fullName>
    </submittedName>
</protein>
<dbReference type="InterPro" id="IPR001424">
    <property type="entry name" value="SOD_Cu_Zn_dom"/>
</dbReference>
<evidence type="ECO:0000259" key="3">
    <source>
        <dbReference type="Pfam" id="PF00080"/>
    </source>
</evidence>
<dbReference type="OrthoDB" id="9792957at2"/>
<dbReference type="Pfam" id="PF00080">
    <property type="entry name" value="Sod_Cu"/>
    <property type="match status" value="1"/>
</dbReference>
<dbReference type="InterPro" id="IPR036423">
    <property type="entry name" value="SOD-like_Cu/Zn_dom_sf"/>
</dbReference>
<reference evidence="4 5" key="1">
    <citation type="journal article" date="2013" name="Front. Microbiol.">
        <title>Comparative genomic analyses of the cyanobacterium, Lyngbya aestuarii BL J, a powerful hydrogen producer.</title>
        <authorList>
            <person name="Kothari A."/>
            <person name="Vaughn M."/>
            <person name="Garcia-Pichel F."/>
        </authorList>
    </citation>
    <scope>NUCLEOTIDE SEQUENCE [LARGE SCALE GENOMIC DNA]</scope>
    <source>
        <strain evidence="4 5">BL J</strain>
    </source>
</reference>
<dbReference type="RefSeq" id="WP_023065553.1">
    <property type="nucleotide sequence ID" value="NZ_AUZM01000012.1"/>
</dbReference>
<evidence type="ECO:0000256" key="2">
    <source>
        <dbReference type="SAM" id="SignalP"/>
    </source>
</evidence>
<accession>U7QPH7</accession>
<dbReference type="PROSITE" id="PS51257">
    <property type="entry name" value="PROKAR_LIPOPROTEIN"/>
    <property type="match status" value="1"/>
</dbReference>
<keyword evidence="2" id="KW-0732">Signal</keyword>
<dbReference type="Gene3D" id="2.60.40.200">
    <property type="entry name" value="Superoxide dismutase, copper/zinc binding domain"/>
    <property type="match status" value="1"/>
</dbReference>
<feature type="signal peptide" evidence="2">
    <location>
        <begin position="1"/>
        <end position="23"/>
    </location>
</feature>
<dbReference type="EMBL" id="AUZM01000012">
    <property type="protein sequence ID" value="ERT08306.1"/>
    <property type="molecule type" value="Genomic_DNA"/>
</dbReference>
<dbReference type="AlphaFoldDB" id="U7QPH7"/>
<dbReference type="SUPFAM" id="SSF49329">
    <property type="entry name" value="Cu,Zn superoxide dismutase-like"/>
    <property type="match status" value="1"/>
</dbReference>
<gene>
    <name evidence="4" type="ORF">M595_1719</name>
</gene>
<dbReference type="CDD" id="cd00305">
    <property type="entry name" value="Cu-Zn_Superoxide_Dismutase"/>
    <property type="match status" value="1"/>
</dbReference>
<dbReference type="GO" id="GO:0006801">
    <property type="term" value="P:superoxide metabolic process"/>
    <property type="evidence" value="ECO:0007669"/>
    <property type="project" value="InterPro"/>
</dbReference>
<keyword evidence="5" id="KW-1185">Reference proteome</keyword>
<evidence type="ECO:0000313" key="4">
    <source>
        <dbReference type="EMBL" id="ERT08306.1"/>
    </source>
</evidence>
<proteinExistence type="inferred from homology"/>
<dbReference type="InterPro" id="IPR024134">
    <property type="entry name" value="SOD_Cu/Zn_/chaperone"/>
</dbReference>